<dbReference type="OrthoDB" id="3924069at2759"/>
<reference evidence="3 4" key="1">
    <citation type="journal article" date="2014" name="BMC Genomics">
        <title>Genome sequencing of four Aureobasidium pullulans varieties: biotechnological potential, stress tolerance, and description of new species.</title>
        <authorList>
            <person name="Gostin Ar C."/>
            <person name="Ohm R.A."/>
            <person name="Kogej T."/>
            <person name="Sonjak S."/>
            <person name="Turk M."/>
            <person name="Zajc J."/>
            <person name="Zalar P."/>
            <person name="Grube M."/>
            <person name="Sun H."/>
            <person name="Han J."/>
            <person name="Sharma A."/>
            <person name="Chiniquy J."/>
            <person name="Ngan C.Y."/>
            <person name="Lipzen A."/>
            <person name="Barry K."/>
            <person name="Grigoriev I.V."/>
            <person name="Gunde-Cimerman N."/>
        </authorList>
    </citation>
    <scope>NUCLEOTIDE SEQUENCE [LARGE SCALE GENOMIC DNA]</scope>
    <source>
        <strain evidence="3 4">EXF-2481</strain>
    </source>
</reference>
<dbReference type="EMBL" id="KL584756">
    <property type="protein sequence ID" value="KEQ96522.1"/>
    <property type="molecule type" value="Genomic_DNA"/>
</dbReference>
<feature type="compositionally biased region" description="Polar residues" evidence="1">
    <location>
        <begin position="166"/>
        <end position="175"/>
    </location>
</feature>
<sequence length="175" mass="19195">MPDSQLYLTATVVYDSIWTFDSAVEQTLTYTTTYVSSHGQHMGYAIVVNTALPSPSQVETIGITYSIRPDTSSTQHVSATVATHMPTATTSQSSAVMSAPCDGSSSSRSWPLSQSLAYFQFVLLCLFCGGYFWSRRMTLQQSQDDENEHGRDTCMVVEASDKKSTSDQCQSVKQP</sequence>
<dbReference type="AlphaFoldDB" id="A0A074YQY4"/>
<evidence type="ECO:0000313" key="4">
    <source>
        <dbReference type="Proteomes" id="UP000030641"/>
    </source>
</evidence>
<protein>
    <submittedName>
        <fullName evidence="3">Uncharacterized protein</fullName>
    </submittedName>
</protein>
<dbReference type="GeneID" id="25363735"/>
<dbReference type="InParanoid" id="A0A074YQY4"/>
<keyword evidence="2" id="KW-0812">Transmembrane</keyword>
<keyword evidence="4" id="KW-1185">Reference proteome</keyword>
<evidence type="ECO:0000256" key="2">
    <source>
        <dbReference type="SAM" id="Phobius"/>
    </source>
</evidence>
<evidence type="ECO:0000256" key="1">
    <source>
        <dbReference type="SAM" id="MobiDB-lite"/>
    </source>
</evidence>
<proteinExistence type="predicted"/>
<feature type="region of interest" description="Disordered" evidence="1">
    <location>
        <begin position="142"/>
        <end position="175"/>
    </location>
</feature>
<gene>
    <name evidence="3" type="ORF">AUEXF2481DRAFT_28461</name>
</gene>
<dbReference type="Proteomes" id="UP000030641">
    <property type="component" value="Unassembled WGS sequence"/>
</dbReference>
<name>A0A074YQY4_AURSE</name>
<dbReference type="HOGENOM" id="CLU_1539712_0_0_1"/>
<evidence type="ECO:0000313" key="3">
    <source>
        <dbReference type="EMBL" id="KEQ96522.1"/>
    </source>
</evidence>
<keyword evidence="2" id="KW-1133">Transmembrane helix</keyword>
<dbReference type="RefSeq" id="XP_013344901.1">
    <property type="nucleotide sequence ID" value="XM_013489447.1"/>
</dbReference>
<organism evidence="3 4">
    <name type="scientific">Aureobasidium subglaciale (strain EXF-2481)</name>
    <name type="common">Aureobasidium pullulans var. subglaciale</name>
    <dbReference type="NCBI Taxonomy" id="1043005"/>
    <lineage>
        <taxon>Eukaryota</taxon>
        <taxon>Fungi</taxon>
        <taxon>Dikarya</taxon>
        <taxon>Ascomycota</taxon>
        <taxon>Pezizomycotina</taxon>
        <taxon>Dothideomycetes</taxon>
        <taxon>Dothideomycetidae</taxon>
        <taxon>Dothideales</taxon>
        <taxon>Saccotheciaceae</taxon>
        <taxon>Aureobasidium</taxon>
    </lineage>
</organism>
<accession>A0A074YQY4</accession>
<keyword evidence="2" id="KW-0472">Membrane</keyword>
<feature type="transmembrane region" description="Helical" evidence="2">
    <location>
        <begin position="115"/>
        <end position="133"/>
    </location>
</feature>